<dbReference type="AlphaFoldDB" id="A0A4Y2DVP3"/>
<sequence length="153" mass="17123">MTELVSLISISLSLSKNLTFNLTDKLGRPKVRYGTGSNLLVQHSKAGHSRTLYSTQKTTPFHFLPLHLSRSFTGCSAQIVKLPTTGHSEPISPSSKRDPPSAWVSSSAREPPPHTIYTDRISAFMARQSEGFDEKLYFQTFYHIKLILIGFCH</sequence>
<accession>A0A4Y2DVP3</accession>
<name>A0A4Y2DVP3_ARAVE</name>
<reference evidence="2 3" key="1">
    <citation type="journal article" date="2019" name="Sci. Rep.">
        <title>Orb-weaving spider Araneus ventricosus genome elucidates the spidroin gene catalogue.</title>
        <authorList>
            <person name="Kono N."/>
            <person name="Nakamura H."/>
            <person name="Ohtoshi R."/>
            <person name="Moran D.A.P."/>
            <person name="Shinohara A."/>
            <person name="Yoshida Y."/>
            <person name="Fujiwara M."/>
            <person name="Mori M."/>
            <person name="Tomita M."/>
            <person name="Arakawa K."/>
        </authorList>
    </citation>
    <scope>NUCLEOTIDE SEQUENCE [LARGE SCALE GENOMIC DNA]</scope>
</reference>
<proteinExistence type="predicted"/>
<feature type="region of interest" description="Disordered" evidence="1">
    <location>
        <begin position="84"/>
        <end position="111"/>
    </location>
</feature>
<keyword evidence="3" id="KW-1185">Reference proteome</keyword>
<feature type="compositionally biased region" description="Polar residues" evidence="1">
    <location>
        <begin position="85"/>
        <end position="94"/>
    </location>
</feature>
<organism evidence="2 3">
    <name type="scientific">Araneus ventricosus</name>
    <name type="common">Orbweaver spider</name>
    <name type="synonym">Epeira ventricosa</name>
    <dbReference type="NCBI Taxonomy" id="182803"/>
    <lineage>
        <taxon>Eukaryota</taxon>
        <taxon>Metazoa</taxon>
        <taxon>Ecdysozoa</taxon>
        <taxon>Arthropoda</taxon>
        <taxon>Chelicerata</taxon>
        <taxon>Arachnida</taxon>
        <taxon>Araneae</taxon>
        <taxon>Araneomorphae</taxon>
        <taxon>Entelegynae</taxon>
        <taxon>Araneoidea</taxon>
        <taxon>Araneidae</taxon>
        <taxon>Araneus</taxon>
    </lineage>
</organism>
<protein>
    <submittedName>
        <fullName evidence="2">Uncharacterized protein</fullName>
    </submittedName>
</protein>
<evidence type="ECO:0000313" key="3">
    <source>
        <dbReference type="Proteomes" id="UP000499080"/>
    </source>
</evidence>
<evidence type="ECO:0000256" key="1">
    <source>
        <dbReference type="SAM" id="MobiDB-lite"/>
    </source>
</evidence>
<dbReference type="Proteomes" id="UP000499080">
    <property type="component" value="Unassembled WGS sequence"/>
</dbReference>
<gene>
    <name evidence="2" type="ORF">AVEN_878_1</name>
</gene>
<dbReference type="EMBL" id="BGPR01000429">
    <property type="protein sequence ID" value="GBM19724.1"/>
    <property type="molecule type" value="Genomic_DNA"/>
</dbReference>
<comment type="caution">
    <text evidence="2">The sequence shown here is derived from an EMBL/GenBank/DDBJ whole genome shotgun (WGS) entry which is preliminary data.</text>
</comment>
<evidence type="ECO:0000313" key="2">
    <source>
        <dbReference type="EMBL" id="GBM19724.1"/>
    </source>
</evidence>